<reference evidence="1" key="3">
    <citation type="submission" date="2025-09" db="UniProtKB">
        <authorList>
            <consortium name="Ensembl"/>
        </authorList>
    </citation>
    <scope>IDENTIFICATION</scope>
</reference>
<evidence type="ECO:0000313" key="2">
    <source>
        <dbReference type="Proteomes" id="UP000314982"/>
    </source>
</evidence>
<dbReference type="Proteomes" id="UP000314982">
    <property type="component" value="Unassembled WGS sequence"/>
</dbReference>
<dbReference type="Ensembl" id="ENSHHUT00000022330.1">
    <property type="protein sequence ID" value="ENSHHUP00000021523.1"/>
    <property type="gene ID" value="ENSHHUG00000013484.1"/>
</dbReference>
<accession>A0A4W5KVW8</accession>
<evidence type="ECO:0008006" key="3">
    <source>
        <dbReference type="Google" id="ProtNLM"/>
    </source>
</evidence>
<dbReference type="InterPro" id="IPR013783">
    <property type="entry name" value="Ig-like_fold"/>
</dbReference>
<keyword evidence="2" id="KW-1185">Reference proteome</keyword>
<reference evidence="1" key="2">
    <citation type="submission" date="2025-08" db="UniProtKB">
        <authorList>
            <consortium name="Ensembl"/>
        </authorList>
    </citation>
    <scope>IDENTIFICATION</scope>
</reference>
<protein>
    <recommendedName>
        <fullName evidence="3">Ig-like domain-containing protein</fullName>
    </recommendedName>
</protein>
<dbReference type="SUPFAM" id="SSF48726">
    <property type="entry name" value="Immunoglobulin"/>
    <property type="match status" value="1"/>
</dbReference>
<evidence type="ECO:0000313" key="1">
    <source>
        <dbReference type="Ensembl" id="ENSHHUP00000021523.1"/>
    </source>
</evidence>
<name>A0A4W5KVW8_9TELE</name>
<proteinExistence type="predicted"/>
<dbReference type="InterPro" id="IPR036179">
    <property type="entry name" value="Ig-like_dom_sf"/>
</dbReference>
<dbReference type="Gene3D" id="2.60.40.10">
    <property type="entry name" value="Immunoglobulins"/>
    <property type="match status" value="1"/>
</dbReference>
<dbReference type="AlphaFoldDB" id="A0A4W5KVW8"/>
<dbReference type="STRING" id="62062.ENSHHUP00000021523"/>
<organism evidence="1 2">
    <name type="scientific">Hucho hucho</name>
    <name type="common">huchen</name>
    <dbReference type="NCBI Taxonomy" id="62062"/>
    <lineage>
        <taxon>Eukaryota</taxon>
        <taxon>Metazoa</taxon>
        <taxon>Chordata</taxon>
        <taxon>Craniata</taxon>
        <taxon>Vertebrata</taxon>
        <taxon>Euteleostomi</taxon>
        <taxon>Actinopterygii</taxon>
        <taxon>Neopterygii</taxon>
        <taxon>Teleostei</taxon>
        <taxon>Protacanthopterygii</taxon>
        <taxon>Salmoniformes</taxon>
        <taxon>Salmonidae</taxon>
        <taxon>Salmoninae</taxon>
        <taxon>Hucho</taxon>
    </lineage>
</organism>
<reference evidence="2" key="1">
    <citation type="submission" date="2018-06" db="EMBL/GenBank/DDBJ databases">
        <title>Genome assembly of Danube salmon.</title>
        <authorList>
            <person name="Macqueen D.J."/>
            <person name="Gundappa M.K."/>
        </authorList>
    </citation>
    <scope>NUCLEOTIDE SEQUENCE [LARGE SCALE GENOMIC DNA]</scope>
</reference>
<sequence>MYKCSADNKVGKDQKLIYFYVTTIPEGFSVELGPSEEPLEQEEVSLSCIADNYTYEQLTWYRLDPQVTAHLVQTGPTGNSS</sequence>